<dbReference type="EMBL" id="MN739997">
    <property type="protein sequence ID" value="QHT82278.1"/>
    <property type="molecule type" value="Genomic_DNA"/>
</dbReference>
<proteinExistence type="predicted"/>
<dbReference type="Gene3D" id="1.10.510.10">
    <property type="entry name" value="Transferase(Phosphotransferase) domain 1"/>
    <property type="match status" value="1"/>
</dbReference>
<dbReference type="GO" id="GO:0000278">
    <property type="term" value="P:mitotic cell cycle"/>
    <property type="evidence" value="ECO:0007669"/>
    <property type="project" value="TreeGrafter"/>
</dbReference>
<evidence type="ECO:0000256" key="1">
    <source>
        <dbReference type="SAM" id="MobiDB-lite"/>
    </source>
</evidence>
<dbReference type="GO" id="GO:0072354">
    <property type="term" value="F:histone H3T3 kinase activity"/>
    <property type="evidence" value="ECO:0007669"/>
    <property type="project" value="TreeGrafter"/>
</dbReference>
<name>A0A6C0HNK2_9ZZZZ</name>
<protein>
    <recommendedName>
        <fullName evidence="3">Protein kinase domain-containing protein</fullName>
    </recommendedName>
</protein>
<feature type="compositionally biased region" description="Low complexity" evidence="1">
    <location>
        <begin position="264"/>
        <end position="276"/>
    </location>
</feature>
<dbReference type="InterPro" id="IPR011009">
    <property type="entry name" value="Kinase-like_dom_sf"/>
</dbReference>
<dbReference type="GO" id="GO:0005634">
    <property type="term" value="C:nucleus"/>
    <property type="evidence" value="ECO:0007669"/>
    <property type="project" value="TreeGrafter"/>
</dbReference>
<feature type="region of interest" description="Disordered" evidence="1">
    <location>
        <begin position="261"/>
        <end position="318"/>
    </location>
</feature>
<dbReference type="GO" id="GO:0005737">
    <property type="term" value="C:cytoplasm"/>
    <property type="evidence" value="ECO:0007669"/>
    <property type="project" value="TreeGrafter"/>
</dbReference>
<dbReference type="AlphaFoldDB" id="A0A6C0HNK2"/>
<dbReference type="SUPFAM" id="SSF56112">
    <property type="entry name" value="Protein kinase-like (PK-like)"/>
    <property type="match status" value="1"/>
</dbReference>
<evidence type="ECO:0000313" key="2">
    <source>
        <dbReference type="EMBL" id="QHT82278.1"/>
    </source>
</evidence>
<evidence type="ECO:0008006" key="3">
    <source>
        <dbReference type="Google" id="ProtNLM"/>
    </source>
</evidence>
<sequence length="573" mass="66177">MELHYMKIDNSLLFKNLEKSDLGLSKLQNYIPIYDKFFSLTEKKSNSFNLNNENYLLDATTCINRTNINAKIMNKQTRKITNKNVFLKYGPIIDPQNYITGKYESFVGDILSLPSFNEMVAHEKARDPNNSMYVDGFFYYLNSKLKNTHNFINGTDFYGAFLAVQERFIYDISDDIEYNEDCEFFNKNNNVLFSLIQDNRTKLESRKNRPAIVINSSKEVILEDVLELCEEEVTQVEDIIPSIVYEPERSELTDDNLCDDVTCSSNSSNSTPSASDNEGEGEVEEECVEECEEGCDKDEGDDGEWCSAESDECDEDDDEEEEAPVFAQINNFPVQIIAMEQCENTLDSLLPEMESMTDIQIGAIVLQVIFSLIVYQKAFSLTHNDLHTNNIMYITTDIEFINYKIDGQVYKVPTFGKIFKIIDFGRAIYKFKGDLMCSDCFSFSGDASTQYNFPPYYNEKKQTVEPNFSFDLCRLGCAMYDEIVENCSPEQIEQSPILTIILDWCKDDKGRNMLYKKSGEERYPDFKLYKMIARSVHNHTPMNVLKKEFFNQFKTKESVVGEMVDVDSIKKYF</sequence>
<dbReference type="PANTHER" id="PTHR24419">
    <property type="entry name" value="INTERLEUKIN-1 RECEPTOR-ASSOCIATED KINASE"/>
    <property type="match status" value="1"/>
</dbReference>
<accession>A0A6C0HNK2</accession>
<reference evidence="2" key="1">
    <citation type="journal article" date="2020" name="Nature">
        <title>Giant virus diversity and host interactions through global metagenomics.</title>
        <authorList>
            <person name="Schulz F."/>
            <person name="Roux S."/>
            <person name="Paez-Espino D."/>
            <person name="Jungbluth S."/>
            <person name="Walsh D.A."/>
            <person name="Denef V.J."/>
            <person name="McMahon K.D."/>
            <person name="Konstantinidis K.T."/>
            <person name="Eloe-Fadrosh E.A."/>
            <person name="Kyrpides N.C."/>
            <person name="Woyke T."/>
        </authorList>
    </citation>
    <scope>NUCLEOTIDE SEQUENCE</scope>
    <source>
        <strain evidence="2">GVMAG-M-3300023184-161</strain>
    </source>
</reference>
<organism evidence="2">
    <name type="scientific">viral metagenome</name>
    <dbReference type="NCBI Taxonomy" id="1070528"/>
    <lineage>
        <taxon>unclassified sequences</taxon>
        <taxon>metagenomes</taxon>
        <taxon>organismal metagenomes</taxon>
    </lineage>
</organism>
<dbReference type="PANTHER" id="PTHR24419:SF18">
    <property type="entry name" value="SERINE_THREONINE-PROTEIN KINASE HASPIN"/>
    <property type="match status" value="1"/>
</dbReference>
<feature type="compositionally biased region" description="Acidic residues" evidence="1">
    <location>
        <begin position="277"/>
        <end position="318"/>
    </location>
</feature>
<dbReference type="GO" id="GO:0035556">
    <property type="term" value="P:intracellular signal transduction"/>
    <property type="evidence" value="ECO:0007669"/>
    <property type="project" value="TreeGrafter"/>
</dbReference>